<reference evidence="1" key="2">
    <citation type="journal article" date="2015" name="Data Brief">
        <title>Shoot transcriptome of the giant reed, Arundo donax.</title>
        <authorList>
            <person name="Barrero R.A."/>
            <person name="Guerrero F.D."/>
            <person name="Moolhuijzen P."/>
            <person name="Goolsby J.A."/>
            <person name="Tidwell J."/>
            <person name="Bellgard S.E."/>
            <person name="Bellgard M.I."/>
        </authorList>
    </citation>
    <scope>NUCLEOTIDE SEQUENCE</scope>
    <source>
        <tissue evidence="1">Shoot tissue taken approximately 20 cm above the soil surface</tissue>
    </source>
</reference>
<name>A0A0A9E5C8_ARUDO</name>
<protein>
    <submittedName>
        <fullName evidence="1">Uncharacterized protein</fullName>
    </submittedName>
</protein>
<organism evidence="1">
    <name type="scientific">Arundo donax</name>
    <name type="common">Giant reed</name>
    <name type="synonym">Donax arundinaceus</name>
    <dbReference type="NCBI Taxonomy" id="35708"/>
    <lineage>
        <taxon>Eukaryota</taxon>
        <taxon>Viridiplantae</taxon>
        <taxon>Streptophyta</taxon>
        <taxon>Embryophyta</taxon>
        <taxon>Tracheophyta</taxon>
        <taxon>Spermatophyta</taxon>
        <taxon>Magnoliopsida</taxon>
        <taxon>Liliopsida</taxon>
        <taxon>Poales</taxon>
        <taxon>Poaceae</taxon>
        <taxon>PACMAD clade</taxon>
        <taxon>Arundinoideae</taxon>
        <taxon>Arundineae</taxon>
        <taxon>Arundo</taxon>
    </lineage>
</organism>
<accession>A0A0A9E5C8</accession>
<reference evidence="1" key="1">
    <citation type="submission" date="2014-09" db="EMBL/GenBank/DDBJ databases">
        <authorList>
            <person name="Magalhaes I.L.F."/>
            <person name="Oliveira U."/>
            <person name="Santos F.R."/>
            <person name="Vidigal T.H.D.A."/>
            <person name="Brescovit A.D."/>
            <person name="Santos A.J."/>
        </authorList>
    </citation>
    <scope>NUCLEOTIDE SEQUENCE</scope>
    <source>
        <tissue evidence="1">Shoot tissue taken approximately 20 cm above the soil surface</tissue>
    </source>
</reference>
<dbReference type="EMBL" id="GBRH01165540">
    <property type="protein sequence ID" value="JAE32356.1"/>
    <property type="molecule type" value="Transcribed_RNA"/>
</dbReference>
<dbReference type="EMBL" id="GBRH01203667">
    <property type="protein sequence ID" value="JAD94228.1"/>
    <property type="molecule type" value="Transcribed_RNA"/>
</dbReference>
<evidence type="ECO:0000313" key="1">
    <source>
        <dbReference type="EMBL" id="JAD94228.1"/>
    </source>
</evidence>
<sequence>MKTISSLQFLCSSLFQESPSSIKSSRPEIGLCHKAVVRGSLAYPEDGTGVMDTVREHKRRWYWGHGLVITVLF</sequence>
<dbReference type="AlphaFoldDB" id="A0A0A9E5C8"/>
<proteinExistence type="predicted"/>